<dbReference type="EMBL" id="LMTR01000031">
    <property type="protein sequence ID" value="KWT70487.1"/>
    <property type="molecule type" value="Genomic_DNA"/>
</dbReference>
<evidence type="ECO:0000313" key="3">
    <source>
        <dbReference type="Proteomes" id="UP000059074"/>
    </source>
</evidence>
<accession>A0A109BM27</accession>
<dbReference type="Proteomes" id="UP000059074">
    <property type="component" value="Unassembled WGS sequence"/>
</dbReference>
<reference evidence="2 3" key="1">
    <citation type="submission" date="2015-10" db="EMBL/GenBank/DDBJ databases">
        <title>Transcriptomic analysis of a linuron degrading triple-species bacterial consortium.</title>
        <authorList>
            <person name="Albers P."/>
        </authorList>
    </citation>
    <scope>NUCLEOTIDE SEQUENCE [LARGE SCALE GENOMIC DNA]</scope>
    <source>
        <strain evidence="2 3">WDL6</strain>
    </source>
</reference>
<sequence>MGRLAAALGTGAGDGTGGSGVAAVKPGLPLGGSESDLLKFGNIRAPPLL</sequence>
<organism evidence="2 3">
    <name type="scientific">Hyphomicrobium sulfonivorans</name>
    <dbReference type="NCBI Taxonomy" id="121290"/>
    <lineage>
        <taxon>Bacteria</taxon>
        <taxon>Pseudomonadati</taxon>
        <taxon>Pseudomonadota</taxon>
        <taxon>Alphaproteobacteria</taxon>
        <taxon>Hyphomicrobiales</taxon>
        <taxon>Hyphomicrobiaceae</taxon>
        <taxon>Hyphomicrobium</taxon>
    </lineage>
</organism>
<feature type="region of interest" description="Disordered" evidence="1">
    <location>
        <begin position="1"/>
        <end position="20"/>
    </location>
</feature>
<evidence type="ECO:0000313" key="2">
    <source>
        <dbReference type="EMBL" id="KWT70487.1"/>
    </source>
</evidence>
<feature type="compositionally biased region" description="Gly residues" evidence="1">
    <location>
        <begin position="10"/>
        <end position="20"/>
    </location>
</feature>
<comment type="caution">
    <text evidence="2">The sequence shown here is derived from an EMBL/GenBank/DDBJ whole genome shotgun (WGS) entry which is preliminary data.</text>
</comment>
<protein>
    <submittedName>
        <fullName evidence="2">Uncharacterized protein</fullName>
    </submittedName>
</protein>
<name>A0A109BM27_HYPSL</name>
<gene>
    <name evidence="2" type="ORF">APY04_0931</name>
</gene>
<proteinExistence type="predicted"/>
<evidence type="ECO:0000256" key="1">
    <source>
        <dbReference type="SAM" id="MobiDB-lite"/>
    </source>
</evidence>
<keyword evidence="3" id="KW-1185">Reference proteome</keyword>
<dbReference type="AlphaFoldDB" id="A0A109BM27"/>